<reference evidence="1" key="1">
    <citation type="submission" date="2021-01" db="EMBL/GenBank/DDBJ databases">
        <authorList>
            <person name="Kaushik A."/>
        </authorList>
    </citation>
    <scope>NUCLEOTIDE SEQUENCE</scope>
    <source>
        <strain evidence="1">AG1-1B</strain>
    </source>
</reference>
<protein>
    <submittedName>
        <fullName evidence="1">Uncharacterized protein</fullName>
    </submittedName>
</protein>
<dbReference type="EMBL" id="CAJMWQ010000972">
    <property type="protein sequence ID" value="CAE6415143.1"/>
    <property type="molecule type" value="Genomic_DNA"/>
</dbReference>
<dbReference type="Proteomes" id="UP000663826">
    <property type="component" value="Unassembled WGS sequence"/>
</dbReference>
<comment type="caution">
    <text evidence="1">The sequence shown here is derived from an EMBL/GenBank/DDBJ whole genome shotgun (WGS) entry which is preliminary data.</text>
</comment>
<gene>
    <name evidence="1" type="ORF">RDB_LOCUS42413</name>
</gene>
<dbReference type="AlphaFoldDB" id="A0A8H2X118"/>
<evidence type="ECO:0000313" key="1">
    <source>
        <dbReference type="EMBL" id="CAE6415143.1"/>
    </source>
</evidence>
<accession>A0A8H2X118</accession>
<evidence type="ECO:0000313" key="2">
    <source>
        <dbReference type="Proteomes" id="UP000663826"/>
    </source>
</evidence>
<organism evidence="1 2">
    <name type="scientific">Rhizoctonia solani</name>
    <dbReference type="NCBI Taxonomy" id="456999"/>
    <lineage>
        <taxon>Eukaryota</taxon>
        <taxon>Fungi</taxon>
        <taxon>Dikarya</taxon>
        <taxon>Basidiomycota</taxon>
        <taxon>Agaricomycotina</taxon>
        <taxon>Agaricomycetes</taxon>
        <taxon>Cantharellales</taxon>
        <taxon>Ceratobasidiaceae</taxon>
        <taxon>Rhizoctonia</taxon>
    </lineage>
</organism>
<sequence length="197" mass="22741">MDAYDFITMVNELFRSQHASQIAAIILINSLISFDLRADRVVLSDADREAVLSLSQEFLYLAAHLRVEINFAPALGIPEQVLRDAYGFGVDLKHMCKNPKQSSRARMMEAHTLLCYAAIVRHFHGQLTDWDLSQIKDTFQKDRGAHRSINRTCGEYIHVHSNEHGHQRFNQDNSHEYYHPIYLYSNNIEHSDNIKQG</sequence>
<dbReference type="OrthoDB" id="114708at2759"/>
<proteinExistence type="predicted"/>
<name>A0A8H2X118_9AGAM</name>